<keyword evidence="1" id="KW-0732">Signal</keyword>
<feature type="chain" id="PRO_5045451296" description="Outer membrane protein beta-barrel domain-containing protein" evidence="1">
    <location>
        <begin position="21"/>
        <end position="164"/>
    </location>
</feature>
<evidence type="ECO:0000313" key="2">
    <source>
        <dbReference type="EMBL" id="MDY2586889.1"/>
    </source>
</evidence>
<gene>
    <name evidence="2" type="ORF">SNF14_06030</name>
</gene>
<organism evidence="2 3">
    <name type="scientific">Winogradskyella aquimaris</name>
    <dbReference type="NCBI Taxonomy" id="864074"/>
    <lineage>
        <taxon>Bacteria</taxon>
        <taxon>Pseudomonadati</taxon>
        <taxon>Bacteroidota</taxon>
        <taxon>Flavobacteriia</taxon>
        <taxon>Flavobacteriales</taxon>
        <taxon>Flavobacteriaceae</taxon>
        <taxon>Winogradskyella</taxon>
    </lineage>
</organism>
<evidence type="ECO:0000313" key="3">
    <source>
        <dbReference type="Proteomes" id="UP001285855"/>
    </source>
</evidence>
<keyword evidence="3" id="KW-1185">Reference proteome</keyword>
<dbReference type="EMBL" id="JAXDAE010000004">
    <property type="protein sequence ID" value="MDY2586889.1"/>
    <property type="molecule type" value="Genomic_DNA"/>
</dbReference>
<sequence>MKKIKFFIVFAMMSTFALQAQTFKVGATIGLPAADAADISTLVVGLDAYYYFTDIDDTVEIGATAGFRNFFGDEIEVLGQTVEFDDAQFVPLAAAARLKLFGIVSGGADIGYALGITDGLDGGFYFRPVVGIDIADTIELNASYENISDAANWGNINVGVLFEF</sequence>
<evidence type="ECO:0008006" key="4">
    <source>
        <dbReference type="Google" id="ProtNLM"/>
    </source>
</evidence>
<proteinExistence type="predicted"/>
<comment type="caution">
    <text evidence="2">The sequence shown here is derived from an EMBL/GenBank/DDBJ whole genome shotgun (WGS) entry which is preliminary data.</text>
</comment>
<reference evidence="2 3" key="1">
    <citation type="submission" date="2023-11" db="EMBL/GenBank/DDBJ databases">
        <title>Winogradskyella pelagius sp. nov., isolated from coastal sediment.</title>
        <authorList>
            <person name="Li F."/>
        </authorList>
    </citation>
    <scope>NUCLEOTIDE SEQUENCE [LARGE SCALE GENOMIC DNA]</scope>
    <source>
        <strain evidence="2 3">KCTC 23502</strain>
    </source>
</reference>
<evidence type="ECO:0000256" key="1">
    <source>
        <dbReference type="SAM" id="SignalP"/>
    </source>
</evidence>
<dbReference type="RefSeq" id="WP_320555266.1">
    <property type="nucleotide sequence ID" value="NZ_JAXDAE010000004.1"/>
</dbReference>
<accession>A0ABU5EQ43</accession>
<name>A0ABU5EQ43_9FLAO</name>
<protein>
    <recommendedName>
        <fullName evidence="4">Outer membrane protein beta-barrel domain-containing protein</fullName>
    </recommendedName>
</protein>
<dbReference type="Proteomes" id="UP001285855">
    <property type="component" value="Unassembled WGS sequence"/>
</dbReference>
<feature type="signal peptide" evidence="1">
    <location>
        <begin position="1"/>
        <end position="20"/>
    </location>
</feature>